<evidence type="ECO:0000313" key="2">
    <source>
        <dbReference type="Proteomes" id="UP001195483"/>
    </source>
</evidence>
<dbReference type="EMBL" id="JAEAOA010001293">
    <property type="protein sequence ID" value="KAK3589786.1"/>
    <property type="molecule type" value="Genomic_DNA"/>
</dbReference>
<comment type="caution">
    <text evidence="1">The sequence shown here is derived from an EMBL/GenBank/DDBJ whole genome shotgun (WGS) entry which is preliminary data.</text>
</comment>
<gene>
    <name evidence="1" type="ORF">CHS0354_021121</name>
</gene>
<sequence>MECKAGRTYIKSAGSMDGRLISGHYLITASPEGEKPTCEPNLFNPGYMSLAGASTSMSISNNFLAIRPEER</sequence>
<dbReference type="AlphaFoldDB" id="A0AAE0VTT2"/>
<dbReference type="Proteomes" id="UP001195483">
    <property type="component" value="Unassembled WGS sequence"/>
</dbReference>
<accession>A0AAE0VTT2</accession>
<name>A0AAE0VTT2_9BIVA</name>
<protein>
    <submittedName>
        <fullName evidence="1">Uncharacterized protein</fullName>
    </submittedName>
</protein>
<organism evidence="1 2">
    <name type="scientific">Potamilus streckersoni</name>
    <dbReference type="NCBI Taxonomy" id="2493646"/>
    <lineage>
        <taxon>Eukaryota</taxon>
        <taxon>Metazoa</taxon>
        <taxon>Spiralia</taxon>
        <taxon>Lophotrochozoa</taxon>
        <taxon>Mollusca</taxon>
        <taxon>Bivalvia</taxon>
        <taxon>Autobranchia</taxon>
        <taxon>Heteroconchia</taxon>
        <taxon>Palaeoheterodonta</taxon>
        <taxon>Unionida</taxon>
        <taxon>Unionoidea</taxon>
        <taxon>Unionidae</taxon>
        <taxon>Ambleminae</taxon>
        <taxon>Lampsilini</taxon>
        <taxon>Potamilus</taxon>
    </lineage>
</organism>
<reference evidence="1" key="3">
    <citation type="submission" date="2023-05" db="EMBL/GenBank/DDBJ databases">
        <authorList>
            <person name="Smith C.H."/>
        </authorList>
    </citation>
    <scope>NUCLEOTIDE SEQUENCE</scope>
    <source>
        <strain evidence="1">CHS0354</strain>
        <tissue evidence="1">Mantle</tissue>
    </source>
</reference>
<evidence type="ECO:0000313" key="1">
    <source>
        <dbReference type="EMBL" id="KAK3589786.1"/>
    </source>
</evidence>
<keyword evidence="2" id="KW-1185">Reference proteome</keyword>
<reference evidence="1" key="1">
    <citation type="journal article" date="2021" name="Genome Biol. Evol.">
        <title>A High-Quality Reference Genome for a Parasitic Bivalve with Doubly Uniparental Inheritance (Bivalvia: Unionida).</title>
        <authorList>
            <person name="Smith C.H."/>
        </authorList>
    </citation>
    <scope>NUCLEOTIDE SEQUENCE</scope>
    <source>
        <strain evidence="1">CHS0354</strain>
    </source>
</reference>
<reference evidence="1" key="2">
    <citation type="journal article" date="2021" name="Genome Biol. Evol.">
        <title>Developing a high-quality reference genome for a parasitic bivalve with doubly uniparental inheritance (Bivalvia: Unionida).</title>
        <authorList>
            <person name="Smith C.H."/>
        </authorList>
    </citation>
    <scope>NUCLEOTIDE SEQUENCE</scope>
    <source>
        <strain evidence="1">CHS0354</strain>
        <tissue evidence="1">Mantle</tissue>
    </source>
</reference>
<proteinExistence type="predicted"/>
<feature type="non-terminal residue" evidence="1">
    <location>
        <position position="71"/>
    </location>
</feature>